<comment type="caution">
    <text evidence="3">The sequence shown here is derived from an EMBL/GenBank/DDBJ whole genome shotgun (WGS) entry which is preliminary data.</text>
</comment>
<feature type="chain" id="PRO_5045801328" evidence="2">
    <location>
        <begin position="39"/>
        <end position="133"/>
    </location>
</feature>
<sequence length="133" mass="14785">MLAIVVSLRLMPLAMTPLWPTRLALSTLLALASANAYAIMNGMDTHALEAAAQRYKKADDALRNAREKLQVEAVAALRSGVKQVEVGRITEWSREYLRRLRDEADKRDAEAEAQAELEALRQRVAELEADPDA</sequence>
<proteinExistence type="predicted"/>
<feature type="signal peptide" evidence="2">
    <location>
        <begin position="1"/>
        <end position="38"/>
    </location>
</feature>
<evidence type="ECO:0000313" key="3">
    <source>
        <dbReference type="EMBL" id="MDI5965786.1"/>
    </source>
</evidence>
<feature type="coiled-coil region" evidence="1">
    <location>
        <begin position="103"/>
        <end position="130"/>
    </location>
</feature>
<accession>A0ABT6W4V3</accession>
<organism evidence="3 4">
    <name type="scientific">Streptantibioticus silvisoli</name>
    <dbReference type="NCBI Taxonomy" id="2705255"/>
    <lineage>
        <taxon>Bacteria</taxon>
        <taxon>Bacillati</taxon>
        <taxon>Actinomycetota</taxon>
        <taxon>Actinomycetes</taxon>
        <taxon>Kitasatosporales</taxon>
        <taxon>Streptomycetaceae</taxon>
        <taxon>Streptantibioticus</taxon>
    </lineage>
</organism>
<reference evidence="3 4" key="1">
    <citation type="submission" date="2023-05" db="EMBL/GenBank/DDBJ databases">
        <title>Streptantibioticus silvisoli sp. nov., acidotolerant actinomycetes 1 from pine litter.</title>
        <authorList>
            <person name="Swiecimska M."/>
            <person name="Golinska P."/>
            <person name="Sangal V."/>
            <person name="Wachnowicz B."/>
            <person name="Goodfellow M."/>
        </authorList>
    </citation>
    <scope>NUCLEOTIDE SEQUENCE [LARGE SCALE GENOMIC DNA]</scope>
    <source>
        <strain evidence="3 4">SL54</strain>
    </source>
</reference>
<evidence type="ECO:0000256" key="2">
    <source>
        <dbReference type="SAM" id="SignalP"/>
    </source>
</evidence>
<dbReference type="Proteomes" id="UP001156398">
    <property type="component" value="Unassembled WGS sequence"/>
</dbReference>
<keyword evidence="4" id="KW-1185">Reference proteome</keyword>
<evidence type="ECO:0000256" key="1">
    <source>
        <dbReference type="SAM" id="Coils"/>
    </source>
</evidence>
<name>A0ABT6W4V3_9ACTN</name>
<keyword evidence="1" id="KW-0175">Coiled coil</keyword>
<dbReference type="EMBL" id="JAAGKO020000040">
    <property type="protein sequence ID" value="MDI5965786.1"/>
    <property type="molecule type" value="Genomic_DNA"/>
</dbReference>
<keyword evidence="2" id="KW-0732">Signal</keyword>
<evidence type="ECO:0000313" key="4">
    <source>
        <dbReference type="Proteomes" id="UP001156398"/>
    </source>
</evidence>
<dbReference type="RefSeq" id="WP_271322054.1">
    <property type="nucleotide sequence ID" value="NZ_JAAGKO020000040.1"/>
</dbReference>
<gene>
    <name evidence="3" type="ORF">POF43_024170</name>
</gene>
<protein>
    <submittedName>
        <fullName evidence="3">Uncharacterized protein</fullName>
    </submittedName>
</protein>